<organism evidence="1 2">
    <name type="scientific">Lactiplantibacillus modestisalitolerans</name>
    <dbReference type="NCBI Taxonomy" id="1457219"/>
    <lineage>
        <taxon>Bacteria</taxon>
        <taxon>Bacillati</taxon>
        <taxon>Bacillota</taxon>
        <taxon>Bacilli</taxon>
        <taxon>Lactobacillales</taxon>
        <taxon>Lactobacillaceae</taxon>
        <taxon>Lactiplantibacillus</taxon>
    </lineage>
</organism>
<dbReference type="RefSeq" id="WP_137643117.1">
    <property type="nucleotide sequence ID" value="NZ_BJEA01000013.1"/>
</dbReference>
<comment type="caution">
    <text evidence="1">The sequence shown here is derived from an EMBL/GenBank/DDBJ whole genome shotgun (WGS) entry which is preliminary data.</text>
</comment>
<protein>
    <submittedName>
        <fullName evidence="1">Uncharacterized protein</fullName>
    </submittedName>
</protein>
<name>A0ABV5WSQ2_9LACO</name>
<gene>
    <name evidence="1" type="ORF">ACFFLI_03520</name>
</gene>
<keyword evidence="2" id="KW-1185">Reference proteome</keyword>
<evidence type="ECO:0000313" key="2">
    <source>
        <dbReference type="Proteomes" id="UP001589691"/>
    </source>
</evidence>
<dbReference type="SUPFAM" id="SSF52467">
    <property type="entry name" value="DHS-like NAD/FAD-binding domain"/>
    <property type="match status" value="1"/>
</dbReference>
<accession>A0ABV5WSQ2</accession>
<evidence type="ECO:0000313" key="1">
    <source>
        <dbReference type="EMBL" id="MFB9768942.1"/>
    </source>
</evidence>
<dbReference type="InterPro" id="IPR029035">
    <property type="entry name" value="DHS-like_NAD/FAD-binding_dom"/>
</dbReference>
<dbReference type="Proteomes" id="UP001589691">
    <property type="component" value="Unassembled WGS sequence"/>
</dbReference>
<proteinExistence type="predicted"/>
<dbReference type="EMBL" id="JBHLZY010000008">
    <property type="protein sequence ID" value="MFB9768942.1"/>
    <property type="molecule type" value="Genomic_DNA"/>
</dbReference>
<sequence length="226" mass="25538">MSTLTEAQAALANADAILVSASNGLSISEGVNIFTNNHAFQQYLGPLADQYGFTSILQGAQLPLPPAARQAFTRQLHRYLIDDYPGAAQFQQIRQLISTKDYFVLTSNADQHFQQNDFDAQRIWEIEGNFFDLQMQSPAWQAQQRRFQDFTQRHAHHHLVQLELGIGAANRLIKLPLMQLINTHPQWQYVTLNLANEINVLPAIQDRTLTLPGDLTQTLAQLTKES</sequence>
<reference evidence="1 2" key="1">
    <citation type="submission" date="2024-09" db="EMBL/GenBank/DDBJ databases">
        <authorList>
            <person name="Sun Q."/>
            <person name="Mori K."/>
        </authorList>
    </citation>
    <scope>NUCLEOTIDE SEQUENCE [LARGE SCALE GENOMIC DNA]</scope>
    <source>
        <strain evidence="1 2">TBRC 4576</strain>
    </source>
</reference>